<accession>A0A3M7SZZ1</accession>
<sequence>MLKSQNEQDNEICLPQRYKRRSLFQEIRKTRNTRKTRCQKIRNSGISIKSGFIYQLRKISTFQELDRELMLGQI</sequence>
<dbReference type="EMBL" id="REGN01000527">
    <property type="protein sequence ID" value="RNA41255.1"/>
    <property type="molecule type" value="Genomic_DNA"/>
</dbReference>
<keyword evidence="2" id="KW-1185">Reference proteome</keyword>
<evidence type="ECO:0000313" key="1">
    <source>
        <dbReference type="EMBL" id="RNA41255.1"/>
    </source>
</evidence>
<reference evidence="1 2" key="1">
    <citation type="journal article" date="2018" name="Sci. Rep.">
        <title>Genomic signatures of local adaptation to the degree of environmental predictability in rotifers.</title>
        <authorList>
            <person name="Franch-Gras L."/>
            <person name="Hahn C."/>
            <person name="Garcia-Roger E.M."/>
            <person name="Carmona M.J."/>
            <person name="Serra M."/>
            <person name="Gomez A."/>
        </authorList>
    </citation>
    <scope>NUCLEOTIDE SEQUENCE [LARGE SCALE GENOMIC DNA]</scope>
    <source>
        <strain evidence="1">HYR1</strain>
    </source>
</reference>
<comment type="caution">
    <text evidence="1">The sequence shown here is derived from an EMBL/GenBank/DDBJ whole genome shotgun (WGS) entry which is preliminary data.</text>
</comment>
<proteinExistence type="predicted"/>
<organism evidence="1 2">
    <name type="scientific">Brachionus plicatilis</name>
    <name type="common">Marine rotifer</name>
    <name type="synonym">Brachionus muelleri</name>
    <dbReference type="NCBI Taxonomy" id="10195"/>
    <lineage>
        <taxon>Eukaryota</taxon>
        <taxon>Metazoa</taxon>
        <taxon>Spiralia</taxon>
        <taxon>Gnathifera</taxon>
        <taxon>Rotifera</taxon>
        <taxon>Eurotatoria</taxon>
        <taxon>Monogononta</taxon>
        <taxon>Pseudotrocha</taxon>
        <taxon>Ploima</taxon>
        <taxon>Brachionidae</taxon>
        <taxon>Brachionus</taxon>
    </lineage>
</organism>
<dbReference type="AlphaFoldDB" id="A0A3M7SZZ1"/>
<gene>
    <name evidence="1" type="ORF">BpHYR1_042541</name>
</gene>
<dbReference type="Proteomes" id="UP000276133">
    <property type="component" value="Unassembled WGS sequence"/>
</dbReference>
<protein>
    <submittedName>
        <fullName evidence="1">Uncharacterized protein</fullName>
    </submittedName>
</protein>
<evidence type="ECO:0000313" key="2">
    <source>
        <dbReference type="Proteomes" id="UP000276133"/>
    </source>
</evidence>
<name>A0A3M7SZZ1_BRAPC</name>